<feature type="region of interest" description="Disordered" evidence="1">
    <location>
        <begin position="53"/>
        <end position="91"/>
    </location>
</feature>
<dbReference type="HOGENOM" id="CLU_1503009_0_0_1"/>
<feature type="region of interest" description="Disordered" evidence="1">
    <location>
        <begin position="138"/>
        <end position="179"/>
    </location>
</feature>
<dbReference type="AlphaFoldDB" id="M3YTQ8"/>
<accession>M3YTQ8</accession>
<evidence type="ECO:0000313" key="2">
    <source>
        <dbReference type="Ensembl" id="ENSMPUP00000014718.1"/>
    </source>
</evidence>
<name>M3YTQ8_MUSPF</name>
<feature type="compositionally biased region" description="Low complexity" evidence="1">
    <location>
        <begin position="149"/>
        <end position="166"/>
    </location>
</feature>
<protein>
    <submittedName>
        <fullName evidence="2">Uncharacterized protein</fullName>
    </submittedName>
</protein>
<reference evidence="2" key="1">
    <citation type="submission" date="2024-06" db="UniProtKB">
        <authorList>
            <consortium name="Ensembl"/>
        </authorList>
    </citation>
    <scope>IDENTIFICATION</scope>
</reference>
<proteinExistence type="predicted"/>
<dbReference type="Ensembl" id="ENSMPUT00000014953.1">
    <property type="protein sequence ID" value="ENSMPUP00000014718.1"/>
    <property type="gene ID" value="ENSMPUG00000014829.1"/>
</dbReference>
<evidence type="ECO:0000256" key="1">
    <source>
        <dbReference type="SAM" id="MobiDB-lite"/>
    </source>
</evidence>
<dbReference type="EMBL" id="AEYP01090831">
    <property type="status" value="NOT_ANNOTATED_CDS"/>
    <property type="molecule type" value="Genomic_DNA"/>
</dbReference>
<organism evidence="2">
    <name type="scientific">Mustela putorius furo</name>
    <name type="common">European domestic ferret</name>
    <name type="synonym">Mustela furo</name>
    <dbReference type="NCBI Taxonomy" id="9669"/>
    <lineage>
        <taxon>Eukaryota</taxon>
        <taxon>Metazoa</taxon>
        <taxon>Chordata</taxon>
        <taxon>Craniata</taxon>
        <taxon>Vertebrata</taxon>
        <taxon>Euteleostomi</taxon>
        <taxon>Mammalia</taxon>
        <taxon>Eutheria</taxon>
        <taxon>Laurasiatheria</taxon>
        <taxon>Carnivora</taxon>
        <taxon>Caniformia</taxon>
        <taxon>Musteloidea</taxon>
        <taxon>Mustelidae</taxon>
        <taxon>Mustelinae</taxon>
        <taxon>Mustela</taxon>
    </lineage>
</organism>
<sequence length="179" mass="18988">MRTVKCRSHATSSSGKYPNSPEFYKHLPIFTTFSFSLHPRDCPGDSPQQCLRAGPRLPGPRATELQFSSSSRNPWPHGRLRSCPGTGDVPSGRRVGAAVLTVCRSSQPAQAPAKLSAVSHQISRGCESARPHQMLEARAGIPSQGLSFPGRSSLLTSPPSRPGSGSAVLRSMLVSSTGP</sequence>
<dbReference type="InParanoid" id="M3YTQ8"/>